<dbReference type="Proteomes" id="UP000675781">
    <property type="component" value="Unassembled WGS sequence"/>
</dbReference>
<protein>
    <submittedName>
        <fullName evidence="1">Uncharacterized protein</fullName>
    </submittedName>
</protein>
<dbReference type="RefSeq" id="WP_212531383.1">
    <property type="nucleotide sequence ID" value="NZ_JAGSOG010000169.1"/>
</dbReference>
<evidence type="ECO:0000313" key="2">
    <source>
        <dbReference type="Proteomes" id="UP000675781"/>
    </source>
</evidence>
<gene>
    <name evidence="1" type="ORF">KDL01_26775</name>
</gene>
<keyword evidence="2" id="KW-1185">Reference proteome</keyword>
<dbReference type="AlphaFoldDB" id="A0A941ETB5"/>
<sequence length="241" mass="26702">MQITEVTDLGVRSAAITMRRDDTPMTFMLYPMLHFASPAFYAEVRRRLRGCAVIVAEGVSGPTLQSDAMDFANRYFPRGRQRGIVAQTDEAVLPEDIPVVRPDVPFAQPALDLTGVPGLSRMARLAGLNLALITNAHLISTALAIAGPRVLCTKDLEIHDFAFTAREERNADTPMAHRVMDARDRGLLAALTRLHEERCREPITVGVVYGAAHMPAVSQGLADRYRYRPRSAQWMTVYVPD</sequence>
<evidence type="ECO:0000313" key="1">
    <source>
        <dbReference type="EMBL" id="MBR7836911.1"/>
    </source>
</evidence>
<accession>A0A941ETB5</accession>
<organism evidence="1 2">
    <name type="scientific">Actinospica durhamensis</name>
    <dbReference type="NCBI Taxonomy" id="1508375"/>
    <lineage>
        <taxon>Bacteria</taxon>
        <taxon>Bacillati</taxon>
        <taxon>Actinomycetota</taxon>
        <taxon>Actinomycetes</taxon>
        <taxon>Catenulisporales</taxon>
        <taxon>Actinospicaceae</taxon>
        <taxon>Actinospica</taxon>
    </lineage>
</organism>
<proteinExistence type="predicted"/>
<name>A0A941ETB5_9ACTN</name>
<reference evidence="1" key="1">
    <citation type="submission" date="2021-04" db="EMBL/GenBank/DDBJ databases">
        <title>Genome based classification of Actinospica acidithermotolerans sp. nov., an actinobacterium isolated from an Indonesian hot spring.</title>
        <authorList>
            <person name="Kusuma A.B."/>
            <person name="Putra K.E."/>
            <person name="Nafisah S."/>
            <person name="Loh J."/>
            <person name="Nouioui I."/>
            <person name="Goodfellow M."/>
        </authorList>
    </citation>
    <scope>NUCLEOTIDE SEQUENCE</scope>
    <source>
        <strain evidence="1">CSCA 57</strain>
    </source>
</reference>
<dbReference type="EMBL" id="JAGSOG010000169">
    <property type="protein sequence ID" value="MBR7836911.1"/>
    <property type="molecule type" value="Genomic_DNA"/>
</dbReference>
<comment type="caution">
    <text evidence="1">The sequence shown here is derived from an EMBL/GenBank/DDBJ whole genome shotgun (WGS) entry which is preliminary data.</text>
</comment>